<accession>A0A6D2JKH1</accession>
<feature type="transmembrane region" description="Helical" evidence="1">
    <location>
        <begin position="38"/>
        <end position="59"/>
    </location>
</feature>
<dbReference type="EMBL" id="CACVBM020001225">
    <property type="protein sequence ID" value="CAA7040205.1"/>
    <property type="molecule type" value="Genomic_DNA"/>
</dbReference>
<dbReference type="Proteomes" id="UP000467841">
    <property type="component" value="Unassembled WGS sequence"/>
</dbReference>
<evidence type="ECO:0008006" key="4">
    <source>
        <dbReference type="Google" id="ProtNLM"/>
    </source>
</evidence>
<evidence type="ECO:0000313" key="3">
    <source>
        <dbReference type="Proteomes" id="UP000467841"/>
    </source>
</evidence>
<keyword evidence="1" id="KW-0812">Transmembrane</keyword>
<proteinExistence type="predicted"/>
<keyword evidence="3" id="KW-1185">Reference proteome</keyword>
<keyword evidence="1" id="KW-0472">Membrane</keyword>
<organism evidence="2 3">
    <name type="scientific">Microthlaspi erraticum</name>
    <dbReference type="NCBI Taxonomy" id="1685480"/>
    <lineage>
        <taxon>Eukaryota</taxon>
        <taxon>Viridiplantae</taxon>
        <taxon>Streptophyta</taxon>
        <taxon>Embryophyta</taxon>
        <taxon>Tracheophyta</taxon>
        <taxon>Spermatophyta</taxon>
        <taxon>Magnoliopsida</taxon>
        <taxon>eudicotyledons</taxon>
        <taxon>Gunneridae</taxon>
        <taxon>Pentapetalae</taxon>
        <taxon>rosids</taxon>
        <taxon>malvids</taxon>
        <taxon>Brassicales</taxon>
        <taxon>Brassicaceae</taxon>
        <taxon>Coluteocarpeae</taxon>
        <taxon>Microthlaspi</taxon>
    </lineage>
</organism>
<sequence length="90" mass="10222">MGSSRGDLVGNPGFLVESEANHCSSSLLHLPFSVSVRFQVICCFLIDFVMWAFCLRVCVDRRKVKGLRDRGIKAEEEDDKTFIVLHWLSC</sequence>
<comment type="caution">
    <text evidence="2">The sequence shown here is derived from an EMBL/GenBank/DDBJ whole genome shotgun (WGS) entry which is preliminary data.</text>
</comment>
<evidence type="ECO:0000256" key="1">
    <source>
        <dbReference type="SAM" id="Phobius"/>
    </source>
</evidence>
<protein>
    <recommendedName>
        <fullName evidence="4">Transmembrane protein</fullName>
    </recommendedName>
</protein>
<dbReference type="AlphaFoldDB" id="A0A6D2JKH1"/>
<gene>
    <name evidence="2" type="ORF">MERR_LOCUS27440</name>
</gene>
<reference evidence="2" key="1">
    <citation type="submission" date="2020-01" db="EMBL/GenBank/DDBJ databases">
        <authorList>
            <person name="Mishra B."/>
        </authorList>
    </citation>
    <scope>NUCLEOTIDE SEQUENCE [LARGE SCALE GENOMIC DNA]</scope>
</reference>
<keyword evidence="1" id="KW-1133">Transmembrane helix</keyword>
<name>A0A6D2JKH1_9BRAS</name>
<evidence type="ECO:0000313" key="2">
    <source>
        <dbReference type="EMBL" id="CAA7040205.1"/>
    </source>
</evidence>